<comment type="catalytic activity">
    <reaction evidence="1">
        <text>ATP + protein L-histidine = ADP + protein N-phospho-L-histidine.</text>
        <dbReference type="EC" id="2.7.13.3"/>
    </reaction>
</comment>
<reference evidence="15" key="1">
    <citation type="journal article" date="2014" name="Int. J. Syst. Evol. Microbiol.">
        <title>Complete genome sequence of Corynebacterium casei LMG S-19264T (=DSM 44701T), isolated from a smear-ripened cheese.</title>
        <authorList>
            <consortium name="US DOE Joint Genome Institute (JGI-PGF)"/>
            <person name="Walter F."/>
            <person name="Albersmeier A."/>
            <person name="Kalinowski J."/>
            <person name="Ruckert C."/>
        </authorList>
    </citation>
    <scope>NUCLEOTIDE SEQUENCE</scope>
    <source>
        <strain evidence="15">KCTC 42651</strain>
    </source>
</reference>
<gene>
    <name evidence="15" type="ORF">GCM10017083_20750</name>
</gene>
<dbReference type="InterPro" id="IPR036097">
    <property type="entry name" value="HisK_dim/P_sf"/>
</dbReference>
<comment type="caution">
    <text evidence="15">The sequence shown here is derived from an EMBL/GenBank/DDBJ whole genome shotgun (WGS) entry which is preliminary data.</text>
</comment>
<accession>A0A919CPT5</accession>
<dbReference type="CDD" id="cd16922">
    <property type="entry name" value="HATPase_EvgS-ArcB-TorS-like"/>
    <property type="match status" value="1"/>
</dbReference>
<dbReference type="InterPro" id="IPR000014">
    <property type="entry name" value="PAS"/>
</dbReference>
<dbReference type="GO" id="GO:0000155">
    <property type="term" value="F:phosphorelay sensor kinase activity"/>
    <property type="evidence" value="ECO:0007669"/>
    <property type="project" value="InterPro"/>
</dbReference>
<dbReference type="Proteomes" id="UP000630353">
    <property type="component" value="Unassembled WGS sequence"/>
</dbReference>
<dbReference type="GO" id="GO:0009927">
    <property type="term" value="F:histidine phosphotransfer kinase activity"/>
    <property type="evidence" value="ECO:0007669"/>
    <property type="project" value="TreeGrafter"/>
</dbReference>
<evidence type="ECO:0000256" key="5">
    <source>
        <dbReference type="ARBA" id="ARBA00022553"/>
    </source>
</evidence>
<dbReference type="PANTHER" id="PTHR43047">
    <property type="entry name" value="TWO-COMPONENT HISTIDINE PROTEIN KINASE"/>
    <property type="match status" value="1"/>
</dbReference>
<feature type="domain" description="PAC" evidence="14">
    <location>
        <begin position="219"/>
        <end position="271"/>
    </location>
</feature>
<keyword evidence="10" id="KW-0902">Two-component regulatory system</keyword>
<dbReference type="GO" id="GO:0005524">
    <property type="term" value="F:ATP binding"/>
    <property type="evidence" value="ECO:0007669"/>
    <property type="project" value="UniProtKB-KW"/>
</dbReference>
<evidence type="ECO:0000256" key="7">
    <source>
        <dbReference type="ARBA" id="ARBA00022741"/>
    </source>
</evidence>
<reference evidence="15" key="2">
    <citation type="submission" date="2020-09" db="EMBL/GenBank/DDBJ databases">
        <authorList>
            <person name="Sun Q."/>
            <person name="Kim S."/>
        </authorList>
    </citation>
    <scope>NUCLEOTIDE SEQUENCE</scope>
    <source>
        <strain evidence="15">KCTC 42651</strain>
    </source>
</reference>
<keyword evidence="4" id="KW-1003">Cell membrane</keyword>
<comment type="subcellular location">
    <subcellularLocation>
        <location evidence="2">Cell membrane</location>
    </subcellularLocation>
</comment>
<dbReference type="Gene3D" id="3.30.565.10">
    <property type="entry name" value="Histidine kinase-like ATPase, C-terminal domain"/>
    <property type="match status" value="1"/>
</dbReference>
<dbReference type="InterPro" id="IPR003594">
    <property type="entry name" value="HATPase_dom"/>
</dbReference>
<dbReference type="SMART" id="SM00086">
    <property type="entry name" value="PAC"/>
    <property type="match status" value="1"/>
</dbReference>
<dbReference type="EMBL" id="BMZS01000004">
    <property type="protein sequence ID" value="GHD48991.1"/>
    <property type="molecule type" value="Genomic_DNA"/>
</dbReference>
<dbReference type="SUPFAM" id="SSF55874">
    <property type="entry name" value="ATPase domain of HSP90 chaperone/DNA topoisomerase II/histidine kinase"/>
    <property type="match status" value="1"/>
</dbReference>
<organism evidence="15 16">
    <name type="scientific">Thalassobaculum fulvum</name>
    <dbReference type="NCBI Taxonomy" id="1633335"/>
    <lineage>
        <taxon>Bacteria</taxon>
        <taxon>Pseudomonadati</taxon>
        <taxon>Pseudomonadota</taxon>
        <taxon>Alphaproteobacteria</taxon>
        <taxon>Rhodospirillales</taxon>
        <taxon>Thalassobaculaceae</taxon>
        <taxon>Thalassobaculum</taxon>
    </lineage>
</organism>
<evidence type="ECO:0000313" key="16">
    <source>
        <dbReference type="Proteomes" id="UP000630353"/>
    </source>
</evidence>
<keyword evidence="5" id="KW-0597">Phosphoprotein</keyword>
<evidence type="ECO:0000256" key="8">
    <source>
        <dbReference type="ARBA" id="ARBA00022777"/>
    </source>
</evidence>
<evidence type="ECO:0000256" key="1">
    <source>
        <dbReference type="ARBA" id="ARBA00000085"/>
    </source>
</evidence>
<dbReference type="Pfam" id="PF08448">
    <property type="entry name" value="PAS_4"/>
    <property type="match status" value="1"/>
</dbReference>
<keyword evidence="6" id="KW-0808">Transferase</keyword>
<evidence type="ECO:0000256" key="3">
    <source>
        <dbReference type="ARBA" id="ARBA00012438"/>
    </source>
</evidence>
<evidence type="ECO:0000256" key="4">
    <source>
        <dbReference type="ARBA" id="ARBA00022475"/>
    </source>
</evidence>
<dbReference type="InterPro" id="IPR036890">
    <property type="entry name" value="HATPase_C_sf"/>
</dbReference>
<evidence type="ECO:0000256" key="2">
    <source>
        <dbReference type="ARBA" id="ARBA00004236"/>
    </source>
</evidence>
<dbReference type="FunFam" id="3.30.565.10:FF:000023">
    <property type="entry name" value="PAS domain-containing sensor histidine kinase"/>
    <property type="match status" value="1"/>
</dbReference>
<keyword evidence="11" id="KW-0472">Membrane</keyword>
<keyword evidence="7" id="KW-0547">Nucleotide-binding</keyword>
<evidence type="ECO:0000259" key="12">
    <source>
        <dbReference type="PROSITE" id="PS50109"/>
    </source>
</evidence>
<dbReference type="EC" id="2.7.13.3" evidence="3"/>
<dbReference type="InterPro" id="IPR000700">
    <property type="entry name" value="PAS-assoc_C"/>
</dbReference>
<dbReference type="SMART" id="SM00387">
    <property type="entry name" value="HATPase_c"/>
    <property type="match status" value="1"/>
</dbReference>
<sequence>MRLRDADTVTADAGPILLDLASRVQSMPLGPVMATAIRRACLSLPLVLDADVELSPELPSDAAPAEGWSYRYEIGSGSERLGILRLRVSDTAGFAPVERMLRDTVGLLGLGIAHRRARDWLETEVIERGEQLEERRAALERHMAENARLAEIVRHSPNPTYVMDLDYRLVWMNRPFLDTFGLTWNEAIGRRPSDVLYDDPASTGLVPEVRRALSETGSFQREVENRDRDGNTRVFALRMDRFRSADGRHEGYVAIREDVTERRRADETVNRLIRALDAIEDLVALFDADERLVFANRLFKTLHPGLDDVLVPGITMAGILEAFAERGIIDQPEVAIPERLAQFRNPTGPMDIRRFGRWFRAKDQKLGDGGTLLLATDVTRTKETELELLEAVDAAEEANAAKSAFLARMSHELRTPLNAILGLTETLILMEARLSPAKRREYLGDVLQAGRILLTHIDDILNFTRLDAGGFAVHPRPIDPRRAVAEAVRLMRAVARSHSIRLEADLARDLPPALADPRSVRQILVNLMSNAVKFSPDGGVVRLSVVQEGDRLRLAVSDRGIGIPEDQLDEIFEPFHQVGDPAHARREGGTGLGLSIVKALVDRNRGTVSVESEVGVGTTISVWLPVAGAGASAEGVEQGA</sequence>
<proteinExistence type="predicted"/>
<dbReference type="InterPro" id="IPR004358">
    <property type="entry name" value="Sig_transdc_His_kin-like_C"/>
</dbReference>
<name>A0A919CPT5_9PROT</name>
<dbReference type="Pfam" id="PF02518">
    <property type="entry name" value="HATPase_c"/>
    <property type="match status" value="1"/>
</dbReference>
<evidence type="ECO:0000256" key="6">
    <source>
        <dbReference type="ARBA" id="ARBA00022679"/>
    </source>
</evidence>
<dbReference type="SUPFAM" id="SSF55785">
    <property type="entry name" value="PYP-like sensor domain (PAS domain)"/>
    <property type="match status" value="1"/>
</dbReference>
<evidence type="ECO:0000259" key="13">
    <source>
        <dbReference type="PROSITE" id="PS50112"/>
    </source>
</evidence>
<keyword evidence="16" id="KW-1185">Reference proteome</keyword>
<dbReference type="InterPro" id="IPR013656">
    <property type="entry name" value="PAS_4"/>
</dbReference>
<dbReference type="SMART" id="SM00388">
    <property type="entry name" value="HisKA"/>
    <property type="match status" value="1"/>
</dbReference>
<feature type="domain" description="Histidine kinase" evidence="12">
    <location>
        <begin position="408"/>
        <end position="628"/>
    </location>
</feature>
<dbReference type="PRINTS" id="PR00344">
    <property type="entry name" value="BCTRLSENSOR"/>
</dbReference>
<keyword evidence="8" id="KW-0418">Kinase</keyword>
<evidence type="ECO:0000256" key="9">
    <source>
        <dbReference type="ARBA" id="ARBA00022840"/>
    </source>
</evidence>
<dbReference type="CDD" id="cd00130">
    <property type="entry name" value="PAS"/>
    <property type="match status" value="1"/>
</dbReference>
<dbReference type="PROSITE" id="PS50109">
    <property type="entry name" value="HIS_KIN"/>
    <property type="match status" value="1"/>
</dbReference>
<dbReference type="CDD" id="cd00082">
    <property type="entry name" value="HisKA"/>
    <property type="match status" value="1"/>
</dbReference>
<dbReference type="Gene3D" id="1.10.287.130">
    <property type="match status" value="1"/>
</dbReference>
<dbReference type="SMART" id="SM00091">
    <property type="entry name" value="PAS"/>
    <property type="match status" value="1"/>
</dbReference>
<dbReference type="Gene3D" id="3.30.450.20">
    <property type="entry name" value="PAS domain"/>
    <property type="match status" value="1"/>
</dbReference>
<dbReference type="InterPro" id="IPR005467">
    <property type="entry name" value="His_kinase_dom"/>
</dbReference>
<dbReference type="NCBIfam" id="TIGR00229">
    <property type="entry name" value="sensory_box"/>
    <property type="match status" value="1"/>
</dbReference>
<dbReference type="InterPro" id="IPR035965">
    <property type="entry name" value="PAS-like_dom_sf"/>
</dbReference>
<evidence type="ECO:0000256" key="11">
    <source>
        <dbReference type="ARBA" id="ARBA00023136"/>
    </source>
</evidence>
<dbReference type="InterPro" id="IPR003661">
    <property type="entry name" value="HisK_dim/P_dom"/>
</dbReference>
<dbReference type="PROSITE" id="PS50112">
    <property type="entry name" value="PAS"/>
    <property type="match status" value="1"/>
</dbReference>
<dbReference type="Pfam" id="PF00512">
    <property type="entry name" value="HisKA"/>
    <property type="match status" value="1"/>
</dbReference>
<protein>
    <recommendedName>
        <fullName evidence="3">histidine kinase</fullName>
        <ecNumber evidence="3">2.7.13.3</ecNumber>
    </recommendedName>
</protein>
<dbReference type="PANTHER" id="PTHR43047:SF63">
    <property type="entry name" value="HISTIDINE KINASE"/>
    <property type="match status" value="1"/>
</dbReference>
<keyword evidence="9" id="KW-0067">ATP-binding</keyword>
<evidence type="ECO:0000256" key="10">
    <source>
        <dbReference type="ARBA" id="ARBA00023012"/>
    </source>
</evidence>
<dbReference type="SUPFAM" id="SSF47384">
    <property type="entry name" value="Homodimeric domain of signal transducing histidine kinase"/>
    <property type="match status" value="1"/>
</dbReference>
<dbReference type="PROSITE" id="PS50113">
    <property type="entry name" value="PAC"/>
    <property type="match status" value="1"/>
</dbReference>
<evidence type="ECO:0000259" key="14">
    <source>
        <dbReference type="PROSITE" id="PS50113"/>
    </source>
</evidence>
<feature type="domain" description="PAS" evidence="13">
    <location>
        <begin position="145"/>
        <end position="226"/>
    </location>
</feature>
<dbReference type="GO" id="GO:0005886">
    <property type="term" value="C:plasma membrane"/>
    <property type="evidence" value="ECO:0007669"/>
    <property type="project" value="UniProtKB-SubCell"/>
</dbReference>
<dbReference type="AlphaFoldDB" id="A0A919CPT5"/>
<dbReference type="InterPro" id="IPR001610">
    <property type="entry name" value="PAC"/>
</dbReference>
<dbReference type="Pfam" id="PF12860">
    <property type="entry name" value="PAS_7"/>
    <property type="match status" value="1"/>
</dbReference>
<evidence type="ECO:0000313" key="15">
    <source>
        <dbReference type="EMBL" id="GHD48991.1"/>
    </source>
</evidence>